<dbReference type="InterPro" id="IPR008792">
    <property type="entry name" value="PQQD"/>
</dbReference>
<proteinExistence type="predicted"/>
<keyword evidence="2" id="KW-1185">Reference proteome</keyword>
<dbReference type="Proteomes" id="UP000661691">
    <property type="component" value="Unassembled WGS sequence"/>
</dbReference>
<gene>
    <name evidence="1" type="ORF">IC620_13725</name>
</gene>
<comment type="caution">
    <text evidence="1">The sequence shown here is derived from an EMBL/GenBank/DDBJ whole genome shotgun (WGS) entry which is preliminary data.</text>
</comment>
<accession>A0A926RVB6</accession>
<evidence type="ECO:0000313" key="2">
    <source>
        <dbReference type="Proteomes" id="UP000661691"/>
    </source>
</evidence>
<reference evidence="1" key="1">
    <citation type="submission" date="2020-09" db="EMBL/GenBank/DDBJ databases">
        <title>A novel bacterium of genus Hazenella, isolated from South China Sea.</title>
        <authorList>
            <person name="Huang H."/>
            <person name="Mo K."/>
            <person name="Hu Y."/>
        </authorList>
    </citation>
    <scope>NUCLEOTIDE SEQUENCE</scope>
    <source>
        <strain evidence="1">IB182357</strain>
    </source>
</reference>
<dbReference type="Pfam" id="PF05402">
    <property type="entry name" value="PqqD"/>
    <property type="match status" value="1"/>
</dbReference>
<organism evidence="1 2">
    <name type="scientific">Polycladospora coralii</name>
    <dbReference type="NCBI Taxonomy" id="2771432"/>
    <lineage>
        <taxon>Bacteria</taxon>
        <taxon>Bacillati</taxon>
        <taxon>Bacillota</taxon>
        <taxon>Bacilli</taxon>
        <taxon>Bacillales</taxon>
        <taxon>Thermoactinomycetaceae</taxon>
        <taxon>Polycladospora</taxon>
    </lineage>
</organism>
<dbReference type="RefSeq" id="WP_191142505.1">
    <property type="nucleotide sequence ID" value="NZ_JACXAH010000025.1"/>
</dbReference>
<dbReference type="AlphaFoldDB" id="A0A926RVB6"/>
<sequence>MNYMIFSYVKTHEVENGLFIYNEENGTCYGIEGIGGVIWKGIINENSLQVIIGNIRQGYHPGITLEQDVKEFIDQLLLNSLIKLR</sequence>
<protein>
    <submittedName>
        <fullName evidence="1">PqqD family protein</fullName>
    </submittedName>
</protein>
<evidence type="ECO:0000313" key="1">
    <source>
        <dbReference type="EMBL" id="MBD1373409.1"/>
    </source>
</evidence>
<dbReference type="EMBL" id="JACXAH010000025">
    <property type="protein sequence ID" value="MBD1373409.1"/>
    <property type="molecule type" value="Genomic_DNA"/>
</dbReference>
<name>A0A926RVB6_9BACL</name>